<keyword evidence="2" id="KW-0732">Signal</keyword>
<evidence type="ECO:0000313" key="3">
    <source>
        <dbReference type="EMBL" id="VTQ59894.1"/>
    </source>
</evidence>
<sequence length="159" mass="17369">MKNSYFIILGLLLLAGCSNSGVDRTSSSTDQTSTQITKTSTENSQNSTTKEKENQPISNVESTGNNPAEDSNVQEIKDSSTTTETIANESEKTDEYYRLIKQAWQEQSEYINSLTDPKVKQSVQTPSAAANAKASQLELDNPADTQLIQTSLKQVLNGQ</sequence>
<evidence type="ECO:0000256" key="1">
    <source>
        <dbReference type="SAM" id="MobiDB-lite"/>
    </source>
</evidence>
<feature type="chain" id="PRO_5043635600" evidence="2">
    <location>
        <begin position="21"/>
        <end position="159"/>
    </location>
</feature>
<comment type="caution">
    <text evidence="3">The sequence shown here is derived from an EMBL/GenBank/DDBJ whole genome shotgun (WGS) entry which is preliminary data.</text>
</comment>
<gene>
    <name evidence="3" type="ORF">NCTC12204_00494</name>
</gene>
<feature type="signal peptide" evidence="2">
    <location>
        <begin position="1"/>
        <end position="20"/>
    </location>
</feature>
<protein>
    <submittedName>
        <fullName evidence="3">Uncharacterized protein</fullName>
    </submittedName>
</protein>
<feature type="compositionally biased region" description="Low complexity" evidence="1">
    <location>
        <begin position="25"/>
        <end position="41"/>
    </location>
</feature>
<proteinExistence type="predicted"/>
<dbReference type="PROSITE" id="PS51257">
    <property type="entry name" value="PROKAR_LIPOPROTEIN"/>
    <property type="match status" value="1"/>
</dbReference>
<feature type="compositionally biased region" description="Polar residues" evidence="1">
    <location>
        <begin position="55"/>
        <end position="88"/>
    </location>
</feature>
<reference evidence="3 4" key="1">
    <citation type="submission" date="2019-05" db="EMBL/GenBank/DDBJ databases">
        <authorList>
            <consortium name="Pathogen Informatics"/>
        </authorList>
    </citation>
    <scope>NUCLEOTIDE SEQUENCE [LARGE SCALE GENOMIC DNA]</scope>
    <source>
        <strain evidence="3 4">NCTC12204</strain>
    </source>
</reference>
<dbReference type="RefSeq" id="WP_010738439.1">
    <property type="nucleotide sequence ID" value="NZ_AP027299.1"/>
</dbReference>
<dbReference type="EMBL" id="CABEEP010000001">
    <property type="protein sequence ID" value="VTQ59894.1"/>
    <property type="molecule type" value="Genomic_DNA"/>
</dbReference>
<evidence type="ECO:0000313" key="4">
    <source>
        <dbReference type="Proteomes" id="UP000352698"/>
    </source>
</evidence>
<accession>A0A449E5L5</accession>
<organism evidence="3 4">
    <name type="scientific">Enterococcus hirae</name>
    <dbReference type="NCBI Taxonomy" id="1354"/>
    <lineage>
        <taxon>Bacteria</taxon>
        <taxon>Bacillati</taxon>
        <taxon>Bacillota</taxon>
        <taxon>Bacilli</taxon>
        <taxon>Lactobacillales</taxon>
        <taxon>Enterococcaceae</taxon>
        <taxon>Enterococcus</taxon>
    </lineage>
</organism>
<dbReference type="Proteomes" id="UP000352698">
    <property type="component" value="Unassembled WGS sequence"/>
</dbReference>
<name>A0A449E5L5_ENTHR</name>
<feature type="region of interest" description="Disordered" evidence="1">
    <location>
        <begin position="20"/>
        <end position="92"/>
    </location>
</feature>
<evidence type="ECO:0000256" key="2">
    <source>
        <dbReference type="SAM" id="SignalP"/>
    </source>
</evidence>
<dbReference type="AlphaFoldDB" id="A0A449E5L5"/>